<dbReference type="PROSITE" id="PS50112">
    <property type="entry name" value="PAS"/>
    <property type="match status" value="1"/>
</dbReference>
<feature type="coiled-coil region" evidence="13">
    <location>
        <begin position="657"/>
        <end position="684"/>
    </location>
</feature>
<feature type="transmembrane region" description="Helical" evidence="14">
    <location>
        <begin position="116"/>
        <end position="138"/>
    </location>
</feature>
<dbReference type="InterPro" id="IPR035965">
    <property type="entry name" value="PAS-like_dom_sf"/>
</dbReference>
<evidence type="ECO:0000256" key="7">
    <source>
        <dbReference type="ARBA" id="ARBA00022679"/>
    </source>
</evidence>
<dbReference type="SMART" id="SM00065">
    <property type="entry name" value="GAF"/>
    <property type="match status" value="1"/>
</dbReference>
<keyword evidence="6" id="KW-0597">Phosphoprotein</keyword>
<protein>
    <recommendedName>
        <fullName evidence="4">histidine kinase</fullName>
        <ecNumber evidence="4">2.7.13.3</ecNumber>
    </recommendedName>
</protein>
<dbReference type="PROSITE" id="PS50046">
    <property type="entry name" value="PHYTOCHROME_2"/>
    <property type="match status" value="1"/>
</dbReference>
<dbReference type="CDD" id="cd00082">
    <property type="entry name" value="HisKA"/>
    <property type="match status" value="1"/>
</dbReference>
<evidence type="ECO:0000259" key="17">
    <source>
        <dbReference type="PROSITE" id="PS50112"/>
    </source>
</evidence>
<comment type="subcellular location">
    <subcellularLocation>
        <location evidence="2">Cell membrane</location>
        <topology evidence="2">Multi-pass membrane protein</topology>
    </subcellularLocation>
</comment>
<dbReference type="CDD" id="cd00130">
    <property type="entry name" value="PAS"/>
    <property type="match status" value="1"/>
</dbReference>
<sequence length="933" mass="103331">MPTTPGGGICEVNSSCDRHANVVGSAMSLGLLRGAPRQTGGSAWTIPVAIALAYFVTAHWAICRIAPLGWALEPSPLWPSAGVALGSLLIFGWRYWFGVALGALWVAHSLGSSWEAALESAIASTFAAVAGVLLLRCVGFHLKFRRLQDVFSLIVLGAMSSSLCGALLRAILRLAVGSLPGEWGRDGWTLWVGDTMGILVVTPMLLVGYTLWQEQLSPARRSVQGRVLPHSVWELLLGLTLLCGVSAFVFCAQTEAAFVRYPLEYLPFPFTIWAVLRYGQLGAVLSSSLVSCIAIFGASQGRGPFVGGETSTESVLFLQAFMGVLTVTTLVLAAAVTERQEVEKLLRRQEASLANAQRIAKIGYREFDDQTRRWCWSDEMYRILGFSPKIFVPTESAYLNAVHPDDRDRVRQLFEWARRGQSGAALDYRIILPTGEERIVTEQVEVGANGITGTVQDITERKHYEAQLRASAEGDRLLGEMALRIRQSLDLHQILETTVREVRAFLQADRVLISYMGAKGKIVAESVAPQYQSCLGLTFEATDYYNEIRGLFERNCVQAIADTTQIQIQSAARAKYLQDFQVKAVLGVPIWLSEPFLLKSGVWEATGCGEMQAKPEFFGLLVAHQCDRVRQWRPCEVDFLQRLATQVAIAIQQAQLYQCLQDNQASLERQVAQKTAQLQQKMQELACSNQIKNVFLDAVSHDLRTTLMGNAILLQSQLQKEGDPIAVPRCLLERMIEAGNRQLVKLNSLLEATELEVQGVRLYPKPIQGRAFVEGIVEELEGLFAQNQTQMRLEMPEELPYFMGDREQLRRVFEHLIHNAIRHNPPGLELTVGAAVIEECSGCQGTAEWVRYFVQDNGMGIAPDLRDRLFDLYVLDEVALPKRLMGIRLGLYLCRKIIRAHGGQIGINTQLGEGSTVWFTLPLGVASSAYVAQ</sequence>
<comment type="catalytic activity">
    <reaction evidence="1">
        <text>ATP + protein L-histidine = ADP + protein N-phospho-L-histidine.</text>
        <dbReference type="EC" id="2.7.13.3"/>
    </reaction>
</comment>
<dbReference type="Pfam" id="PF02518">
    <property type="entry name" value="HATPase_c"/>
    <property type="match status" value="1"/>
</dbReference>
<evidence type="ECO:0000256" key="6">
    <source>
        <dbReference type="ARBA" id="ARBA00022553"/>
    </source>
</evidence>
<feature type="transmembrane region" description="Helical" evidence="14">
    <location>
        <begin position="150"/>
        <end position="176"/>
    </location>
</feature>
<feature type="transmembrane region" description="Helical" evidence="14">
    <location>
        <begin position="316"/>
        <end position="336"/>
    </location>
</feature>
<evidence type="ECO:0000256" key="3">
    <source>
        <dbReference type="ARBA" id="ARBA00006402"/>
    </source>
</evidence>
<keyword evidence="9" id="KW-0418">Kinase</keyword>
<evidence type="ECO:0000313" key="19">
    <source>
        <dbReference type="Proteomes" id="UP001230986"/>
    </source>
</evidence>
<dbReference type="PROSITE" id="PS50109">
    <property type="entry name" value="HIS_KIN"/>
    <property type="match status" value="1"/>
</dbReference>
<dbReference type="InterPro" id="IPR004358">
    <property type="entry name" value="Sig_transdc_His_kin-like_C"/>
</dbReference>
<dbReference type="Gene3D" id="3.30.450.20">
    <property type="entry name" value="PAS domain"/>
    <property type="match status" value="1"/>
</dbReference>
<comment type="caution">
    <text evidence="18">The sequence shown here is derived from an EMBL/GenBank/DDBJ whole genome shotgun (WGS) entry which is preliminary data.</text>
</comment>
<dbReference type="EC" id="2.7.13.3" evidence="4"/>
<dbReference type="RefSeq" id="WP_284474830.1">
    <property type="nucleotide sequence ID" value="NZ_JASVEJ010000030.1"/>
</dbReference>
<dbReference type="InterPro" id="IPR036890">
    <property type="entry name" value="HATPase_C_sf"/>
</dbReference>
<dbReference type="InterPro" id="IPR029016">
    <property type="entry name" value="GAF-like_dom_sf"/>
</dbReference>
<keyword evidence="12 14" id="KW-0472">Membrane</keyword>
<evidence type="ECO:0000256" key="14">
    <source>
        <dbReference type="SAM" id="Phobius"/>
    </source>
</evidence>
<evidence type="ECO:0000256" key="13">
    <source>
        <dbReference type="SAM" id="Coils"/>
    </source>
</evidence>
<keyword evidence="13" id="KW-0175">Coiled coil</keyword>
<evidence type="ECO:0000259" key="15">
    <source>
        <dbReference type="PROSITE" id="PS50046"/>
    </source>
</evidence>
<reference evidence="18 19" key="1">
    <citation type="submission" date="2023-06" db="EMBL/GenBank/DDBJ databases">
        <title>Whole genome sequence of Oscillatoria calcuttensis NRMC-F 0142.</title>
        <authorList>
            <person name="Shakena Fathima T."/>
            <person name="Muralitharan G."/>
            <person name="Thajuddin N."/>
        </authorList>
    </citation>
    <scope>NUCLEOTIDE SEQUENCE [LARGE SCALE GENOMIC DNA]</scope>
    <source>
        <strain evidence="18 19">NRMC-F 0142</strain>
    </source>
</reference>
<feature type="domain" description="PAS" evidence="17">
    <location>
        <begin position="376"/>
        <end position="421"/>
    </location>
</feature>
<dbReference type="Pfam" id="PF08447">
    <property type="entry name" value="PAS_3"/>
    <property type="match status" value="1"/>
</dbReference>
<dbReference type="CDD" id="cd00075">
    <property type="entry name" value="HATPase"/>
    <property type="match status" value="1"/>
</dbReference>
<feature type="domain" description="Phytochrome chromophore attachment site" evidence="15">
    <location>
        <begin position="490"/>
        <end position="646"/>
    </location>
</feature>
<evidence type="ECO:0000256" key="10">
    <source>
        <dbReference type="ARBA" id="ARBA00022989"/>
    </source>
</evidence>
<keyword evidence="8 14" id="KW-0812">Transmembrane</keyword>
<evidence type="ECO:0000256" key="12">
    <source>
        <dbReference type="ARBA" id="ARBA00023136"/>
    </source>
</evidence>
<evidence type="ECO:0000256" key="4">
    <source>
        <dbReference type="ARBA" id="ARBA00012438"/>
    </source>
</evidence>
<dbReference type="Gene3D" id="1.10.287.130">
    <property type="match status" value="1"/>
</dbReference>
<keyword evidence="11" id="KW-0902">Two-component regulatory system</keyword>
<feature type="transmembrane region" description="Helical" evidence="14">
    <location>
        <begin position="44"/>
        <end position="65"/>
    </location>
</feature>
<dbReference type="Pfam" id="PF01590">
    <property type="entry name" value="GAF"/>
    <property type="match status" value="1"/>
</dbReference>
<dbReference type="SUPFAM" id="SSF55785">
    <property type="entry name" value="PYP-like sensor domain (PAS domain)"/>
    <property type="match status" value="1"/>
</dbReference>
<accession>A0ABT7M0L8</accession>
<dbReference type="InterPro" id="IPR052162">
    <property type="entry name" value="Sensor_kinase/Photoreceptor"/>
</dbReference>
<feature type="coiled-coil region" evidence="13">
    <location>
        <begin position="332"/>
        <end position="359"/>
    </location>
</feature>
<dbReference type="PANTHER" id="PTHR43304:SF1">
    <property type="entry name" value="PAC DOMAIN-CONTAINING PROTEIN"/>
    <property type="match status" value="1"/>
</dbReference>
<gene>
    <name evidence="18" type="ORF">QQ055_07885</name>
</gene>
<feature type="transmembrane region" description="Helical" evidence="14">
    <location>
        <begin position="270"/>
        <end position="296"/>
    </location>
</feature>
<dbReference type="Gene3D" id="2.10.70.100">
    <property type="match status" value="1"/>
</dbReference>
<dbReference type="Gene3D" id="3.30.450.40">
    <property type="match status" value="1"/>
</dbReference>
<comment type="similarity">
    <text evidence="3">In the N-terminal section; belongs to the phytochrome family.</text>
</comment>
<dbReference type="Proteomes" id="UP001230986">
    <property type="component" value="Unassembled WGS sequence"/>
</dbReference>
<dbReference type="SMART" id="SM00387">
    <property type="entry name" value="HATPase_c"/>
    <property type="match status" value="1"/>
</dbReference>
<evidence type="ECO:0000256" key="1">
    <source>
        <dbReference type="ARBA" id="ARBA00000085"/>
    </source>
</evidence>
<evidence type="ECO:0000256" key="5">
    <source>
        <dbReference type="ARBA" id="ARBA00022475"/>
    </source>
</evidence>
<organism evidence="18 19">
    <name type="scientific">Geitlerinema calcuttense NRMC-F 0142</name>
    <dbReference type="NCBI Taxonomy" id="2922238"/>
    <lineage>
        <taxon>Bacteria</taxon>
        <taxon>Bacillati</taxon>
        <taxon>Cyanobacteriota</taxon>
        <taxon>Cyanophyceae</taxon>
        <taxon>Geitlerinematales</taxon>
        <taxon>Geitlerinemataceae</taxon>
        <taxon>Geitlerinema</taxon>
    </lineage>
</organism>
<dbReference type="InterPro" id="IPR007895">
    <property type="entry name" value="MASE1"/>
</dbReference>
<dbReference type="SUPFAM" id="SSF55874">
    <property type="entry name" value="ATPase domain of HSP90 chaperone/DNA topoisomerase II/histidine kinase"/>
    <property type="match status" value="1"/>
</dbReference>
<dbReference type="PRINTS" id="PR00344">
    <property type="entry name" value="BCTRLSENSOR"/>
</dbReference>
<dbReference type="InterPro" id="IPR036097">
    <property type="entry name" value="HisK_dim/P_sf"/>
</dbReference>
<keyword evidence="19" id="KW-1185">Reference proteome</keyword>
<evidence type="ECO:0000256" key="9">
    <source>
        <dbReference type="ARBA" id="ARBA00022777"/>
    </source>
</evidence>
<dbReference type="EMBL" id="JASVEJ010000030">
    <property type="protein sequence ID" value="MDL5057377.1"/>
    <property type="molecule type" value="Genomic_DNA"/>
</dbReference>
<evidence type="ECO:0000313" key="18">
    <source>
        <dbReference type="EMBL" id="MDL5057377.1"/>
    </source>
</evidence>
<dbReference type="InterPro" id="IPR016132">
    <property type="entry name" value="Phyto_chromo_attachment"/>
</dbReference>
<evidence type="ECO:0000259" key="16">
    <source>
        <dbReference type="PROSITE" id="PS50109"/>
    </source>
</evidence>
<dbReference type="Gene3D" id="3.30.565.10">
    <property type="entry name" value="Histidine kinase-like ATPase, C-terminal domain"/>
    <property type="match status" value="1"/>
</dbReference>
<keyword evidence="7" id="KW-0808">Transferase</keyword>
<evidence type="ECO:0000256" key="2">
    <source>
        <dbReference type="ARBA" id="ARBA00004651"/>
    </source>
</evidence>
<evidence type="ECO:0000256" key="8">
    <source>
        <dbReference type="ARBA" id="ARBA00022692"/>
    </source>
</evidence>
<feature type="transmembrane region" description="Helical" evidence="14">
    <location>
        <begin position="77"/>
        <end position="96"/>
    </location>
</feature>
<dbReference type="InterPro" id="IPR013655">
    <property type="entry name" value="PAS_fold_3"/>
</dbReference>
<keyword evidence="10 14" id="KW-1133">Transmembrane helix</keyword>
<dbReference type="PANTHER" id="PTHR43304">
    <property type="entry name" value="PHYTOCHROME-LIKE PROTEIN CPH1"/>
    <property type="match status" value="1"/>
</dbReference>
<keyword evidence="5" id="KW-1003">Cell membrane</keyword>
<name>A0ABT7M0L8_9CYAN</name>
<dbReference type="InterPro" id="IPR005467">
    <property type="entry name" value="His_kinase_dom"/>
</dbReference>
<dbReference type="Pfam" id="PF05231">
    <property type="entry name" value="MASE1"/>
    <property type="match status" value="1"/>
</dbReference>
<dbReference type="InterPro" id="IPR003594">
    <property type="entry name" value="HATPase_dom"/>
</dbReference>
<dbReference type="SUPFAM" id="SSF55781">
    <property type="entry name" value="GAF domain-like"/>
    <property type="match status" value="1"/>
</dbReference>
<dbReference type="NCBIfam" id="TIGR00229">
    <property type="entry name" value="sensory_box"/>
    <property type="match status" value="1"/>
</dbReference>
<dbReference type="InterPro" id="IPR003661">
    <property type="entry name" value="HisK_dim/P_dom"/>
</dbReference>
<feature type="transmembrane region" description="Helical" evidence="14">
    <location>
        <begin position="188"/>
        <end position="212"/>
    </location>
</feature>
<evidence type="ECO:0000256" key="11">
    <source>
        <dbReference type="ARBA" id="ARBA00023012"/>
    </source>
</evidence>
<feature type="transmembrane region" description="Helical" evidence="14">
    <location>
        <begin position="232"/>
        <end position="250"/>
    </location>
</feature>
<dbReference type="SUPFAM" id="SSF47384">
    <property type="entry name" value="Homodimeric domain of signal transducing histidine kinase"/>
    <property type="match status" value="1"/>
</dbReference>
<proteinExistence type="inferred from homology"/>
<dbReference type="InterPro" id="IPR003018">
    <property type="entry name" value="GAF"/>
</dbReference>
<feature type="domain" description="Histidine kinase" evidence="16">
    <location>
        <begin position="698"/>
        <end position="925"/>
    </location>
</feature>
<dbReference type="InterPro" id="IPR000014">
    <property type="entry name" value="PAS"/>
</dbReference>